<accession>A0A8D8QC72</accession>
<feature type="signal peptide" evidence="2">
    <location>
        <begin position="1"/>
        <end position="21"/>
    </location>
</feature>
<feature type="compositionally biased region" description="Polar residues" evidence="1">
    <location>
        <begin position="856"/>
        <end position="879"/>
    </location>
</feature>
<feature type="region of interest" description="Disordered" evidence="1">
    <location>
        <begin position="399"/>
        <end position="420"/>
    </location>
</feature>
<feature type="compositionally biased region" description="Polar residues" evidence="1">
    <location>
        <begin position="781"/>
        <end position="800"/>
    </location>
</feature>
<feature type="compositionally biased region" description="Basic and acidic residues" evidence="1">
    <location>
        <begin position="523"/>
        <end position="535"/>
    </location>
</feature>
<organism evidence="3">
    <name type="scientific">Cacopsylla melanoneura</name>
    <dbReference type="NCBI Taxonomy" id="428564"/>
    <lineage>
        <taxon>Eukaryota</taxon>
        <taxon>Metazoa</taxon>
        <taxon>Ecdysozoa</taxon>
        <taxon>Arthropoda</taxon>
        <taxon>Hexapoda</taxon>
        <taxon>Insecta</taxon>
        <taxon>Pterygota</taxon>
        <taxon>Neoptera</taxon>
        <taxon>Paraneoptera</taxon>
        <taxon>Hemiptera</taxon>
        <taxon>Sternorrhyncha</taxon>
        <taxon>Psylloidea</taxon>
        <taxon>Psyllidae</taxon>
        <taxon>Psyllinae</taxon>
        <taxon>Cacopsylla</taxon>
    </lineage>
</organism>
<feature type="compositionally biased region" description="Polar residues" evidence="1">
    <location>
        <begin position="1138"/>
        <end position="1155"/>
    </location>
</feature>
<dbReference type="EMBL" id="HBUF01069560">
    <property type="protein sequence ID" value="CAG6629035.1"/>
    <property type="molecule type" value="Transcribed_RNA"/>
</dbReference>
<feature type="region of interest" description="Disordered" evidence="1">
    <location>
        <begin position="740"/>
        <end position="805"/>
    </location>
</feature>
<sequence length="1179" mass="133537">MLVERLAVAVIVLTVLSTSRQEDLPLHRTLVKRGQDSIAGSKTRARKFYHENSSIQDETIRNISSRIHSGLAKQFKRKKEEERLKAESAGEGNGDVKGGKSAEEDDEDKKTLAQQVAEGKYGLIHTELFQTPPKRPGILTYKINPEVPKDNVNNFGGLNAEEIWLAENHLLVLAGGGYTQKKSKNWPPIDDYSAPRRQVKIPPNPKVPPPFPIQLTENGPIELIRGLNGSLPRPIPFFPPSAGELNATGVFPFFPPPPPGFALGNFTPGGIGGPPPGFPFPLPLPNGSIPELPPFPPGLPPFPPANWTDLIDEDDPSIYYPPPYDFFFPKDNSSYVPAGPLVPGIVLPPPPDFFAPYDNATKPTKTKLTKPVIKKVKYQPPKQFFDVVTKLPDISDNSLNTMSNPYYPRPTTEPTRPNKPSVQVIKEYPATDEITNEVTPSHGDNKDDWVPIPAPRPYYITGPAKPLKENVLVIMSTPKQEADTQGYDYEVPVKPLKLPDRTVKYPKDNSIPDFYNGNNDNHVYPDEPLPKEYRPISRKPKTKTKSTVAPAHAFHAPVRTGGKSLQTTYYFYEDPHSEENIGLTPPKPNQFERPQRPSPPSIPPPKPTAPIEYYVPKEPVHIKPRPLPVMNVFNPLPPMSLDTYELRNPTTSTTQRPSLLDYFYFNGDKNGGYNFMIPGSNAQLSPKSTSRPIFEYSYTAPGYKDETKKSNAMDFYFNSYPSTMTTSKPTDFLYTYDEPHSTTPAPQMPLSRPENNEIFSSTPRPSTTTSPPQVLADYDVPTTTPRGQDRYNYQRTSTQKPWRDISGRRPVNHLFTTPHPFYAFFTHHDESLVDDITKKYFTLFGQKIRRPEGGLETTTPLSEVPSKTHNNNYKYNYDTSYDDGDYSKNQGDYSRERNKENSHEYSAENSAQNSQEQYQNYDQVRPNYNSQNFELPSYSNSKESYYQQDNYRPKGNVYQSEASTEDPSLNKYRLNVYQSGASTEDPSLSKYRLTNSFRTTTSKPKTKLTYQTQSPRRPSQIISLSNSFNVGNDETKHKSPSLDYEYDYDYDKQPSPSLHDDTRVNNYKNQYKEYEAEWLPSLSQQYQDTHGDNGANQFISYKLPGNGNGHFFFLTPQAVQLEELANAFLYPSNVETRNNFYSKRNTPSPKQQGNSRTRRKPDETSTQSTRGKQNDKKSK</sequence>
<feature type="region of interest" description="Disordered" evidence="1">
    <location>
        <begin position="994"/>
        <end position="1042"/>
    </location>
</feature>
<evidence type="ECO:0000256" key="1">
    <source>
        <dbReference type="SAM" id="MobiDB-lite"/>
    </source>
</evidence>
<evidence type="ECO:0000313" key="3">
    <source>
        <dbReference type="EMBL" id="CAG6629035.1"/>
    </source>
</evidence>
<feature type="region of interest" description="Disordered" evidence="1">
    <location>
        <begin position="852"/>
        <end position="918"/>
    </location>
</feature>
<feature type="compositionally biased region" description="Low complexity" evidence="1">
    <location>
        <begin position="405"/>
        <end position="415"/>
    </location>
</feature>
<feature type="compositionally biased region" description="Basic and acidic residues" evidence="1">
    <location>
        <begin position="78"/>
        <end position="88"/>
    </location>
</feature>
<feature type="compositionally biased region" description="Pro residues" evidence="1">
    <location>
        <begin position="596"/>
        <end position="608"/>
    </location>
</feature>
<reference evidence="3" key="1">
    <citation type="submission" date="2021-05" db="EMBL/GenBank/DDBJ databases">
        <authorList>
            <person name="Alioto T."/>
            <person name="Alioto T."/>
            <person name="Gomez Garrido J."/>
        </authorList>
    </citation>
    <scope>NUCLEOTIDE SEQUENCE</scope>
</reference>
<feature type="chain" id="PRO_5036428510" evidence="2">
    <location>
        <begin position="22"/>
        <end position="1179"/>
    </location>
</feature>
<evidence type="ECO:0000256" key="2">
    <source>
        <dbReference type="SAM" id="SignalP"/>
    </source>
</evidence>
<feature type="region of interest" description="Disordered" evidence="1">
    <location>
        <begin position="509"/>
        <end position="549"/>
    </location>
</feature>
<feature type="compositionally biased region" description="Polar residues" evidence="1">
    <location>
        <begin position="994"/>
        <end position="1032"/>
    </location>
</feature>
<dbReference type="AlphaFoldDB" id="A0A8D8QC72"/>
<feature type="region of interest" description="Disordered" evidence="1">
    <location>
        <begin position="1138"/>
        <end position="1179"/>
    </location>
</feature>
<feature type="compositionally biased region" description="Polar residues" evidence="1">
    <location>
        <begin position="907"/>
        <end position="918"/>
    </location>
</feature>
<dbReference type="EMBL" id="HBUF01069559">
    <property type="protein sequence ID" value="CAG6629034.1"/>
    <property type="molecule type" value="Transcribed_RNA"/>
</dbReference>
<proteinExistence type="predicted"/>
<feature type="compositionally biased region" description="Basic and acidic residues" evidence="1">
    <location>
        <begin position="893"/>
        <end position="906"/>
    </location>
</feature>
<keyword evidence="2" id="KW-0732">Signal</keyword>
<protein>
    <submittedName>
        <fullName evidence="3">Uncharacterized protein</fullName>
    </submittedName>
</protein>
<feature type="compositionally biased region" description="Low complexity" evidence="1">
    <location>
        <begin position="760"/>
        <end position="772"/>
    </location>
</feature>
<name>A0A8D8QC72_9HEMI</name>
<feature type="region of interest" description="Disordered" evidence="1">
    <location>
        <begin position="71"/>
        <end position="112"/>
    </location>
</feature>
<feature type="region of interest" description="Disordered" evidence="1">
    <location>
        <begin position="576"/>
        <end position="609"/>
    </location>
</feature>